<dbReference type="RefSeq" id="XP_022765809.1">
    <property type="nucleotide sequence ID" value="XM_022910074.1"/>
</dbReference>
<protein>
    <submittedName>
        <fullName evidence="3">Uncharacterized protein LOC111310603</fullName>
    </submittedName>
</protein>
<dbReference type="PANTHER" id="PTHR31681:SF51">
    <property type="entry name" value="PARP CATALYTIC DOMAIN-CONTAINING PROTEIN"/>
    <property type="match status" value="1"/>
</dbReference>
<dbReference type="Gene3D" id="3.90.228.10">
    <property type="match status" value="1"/>
</dbReference>
<dbReference type="GeneID" id="111310603"/>
<dbReference type="AlphaFoldDB" id="A0A6P6ALS9"/>
<sequence length="369" mass="41016">MVFLEGKKDMVERCLMAASLAALVCHPNATFKCFRPKSKTTTSSEREKPPREKKQPSKSTNKNEFRANSSLSRGSVSFNMNITSPPPNFPTSRSGKDPYLVSNLVEEEPSFGVVETIFRSGWDNKIGLQIEKILKINHNADVLNKFEEYRETVKSKSTNISACETERIERLAVDGNELLRFHGAVVTCPLGNDEFLNICHSECCGICRMVGSSLLEGEESVKLSNNSRQAHRKVVCVVDKICARKAIVVCRVIAGRVARCRGQGLVDGEEGGFDSVVSLSTDQFERSEELIVLNARAVLPCFIIVYNVKDSNLPVFIHMLVYISMVAVSLKLKLIAQKLESEPVPLSIRPLLSMSAFQLKTFHSCTLTH</sequence>
<feature type="region of interest" description="Disordered" evidence="1">
    <location>
        <begin position="35"/>
        <end position="70"/>
    </location>
</feature>
<dbReference type="KEGG" id="dzi:111310603"/>
<feature type="compositionally biased region" description="Basic and acidic residues" evidence="1">
    <location>
        <begin position="44"/>
        <end position="65"/>
    </location>
</feature>
<accession>A0A6P6ALS9</accession>
<name>A0A6P6ALS9_DURZI</name>
<dbReference type="Proteomes" id="UP000515121">
    <property type="component" value="Unplaced"/>
</dbReference>
<gene>
    <name evidence="3" type="primary">LOC111310603</name>
</gene>
<organism evidence="2 3">
    <name type="scientific">Durio zibethinus</name>
    <name type="common">Durian</name>
    <dbReference type="NCBI Taxonomy" id="66656"/>
    <lineage>
        <taxon>Eukaryota</taxon>
        <taxon>Viridiplantae</taxon>
        <taxon>Streptophyta</taxon>
        <taxon>Embryophyta</taxon>
        <taxon>Tracheophyta</taxon>
        <taxon>Spermatophyta</taxon>
        <taxon>Magnoliopsida</taxon>
        <taxon>eudicotyledons</taxon>
        <taxon>Gunneridae</taxon>
        <taxon>Pentapetalae</taxon>
        <taxon>rosids</taxon>
        <taxon>malvids</taxon>
        <taxon>Malvales</taxon>
        <taxon>Malvaceae</taxon>
        <taxon>Helicteroideae</taxon>
        <taxon>Durio</taxon>
    </lineage>
</organism>
<evidence type="ECO:0000256" key="1">
    <source>
        <dbReference type="SAM" id="MobiDB-lite"/>
    </source>
</evidence>
<dbReference type="SUPFAM" id="SSF56399">
    <property type="entry name" value="ADP-ribosylation"/>
    <property type="match status" value="1"/>
</dbReference>
<reference evidence="3" key="1">
    <citation type="submission" date="2025-08" db="UniProtKB">
        <authorList>
            <consortium name="RefSeq"/>
        </authorList>
    </citation>
    <scope>IDENTIFICATION</scope>
    <source>
        <tissue evidence="3">Fruit stalk</tissue>
    </source>
</reference>
<dbReference type="OrthoDB" id="9514740at2759"/>
<keyword evidence="2" id="KW-1185">Reference proteome</keyword>
<proteinExistence type="predicted"/>
<evidence type="ECO:0000313" key="2">
    <source>
        <dbReference type="Proteomes" id="UP000515121"/>
    </source>
</evidence>
<dbReference type="PANTHER" id="PTHR31681">
    <property type="entry name" value="C2H2-LIKE ZINC FINGER PROTEIN"/>
    <property type="match status" value="1"/>
</dbReference>
<evidence type="ECO:0000313" key="3">
    <source>
        <dbReference type="RefSeq" id="XP_022765809.1"/>
    </source>
</evidence>